<dbReference type="GO" id="GO:0009245">
    <property type="term" value="P:lipid A biosynthetic process"/>
    <property type="evidence" value="ECO:0007669"/>
    <property type="project" value="UniProtKB-UniRule"/>
</dbReference>
<dbReference type="InterPro" id="IPR011004">
    <property type="entry name" value="Trimer_LpxA-like_sf"/>
</dbReference>
<comment type="subunit">
    <text evidence="7">Homotrimer.</text>
</comment>
<reference evidence="9 10" key="2">
    <citation type="journal article" date="2016" name="Science">
        <title>A bacterium that degrades and assimilates poly(ethylene terephthalate).</title>
        <authorList>
            <person name="Yoshida S."/>
            <person name="Hiraga K."/>
            <person name="Takehana T."/>
            <person name="Taniguchi I."/>
            <person name="Yamaji H."/>
            <person name="Maeda Y."/>
            <person name="Toyohara K."/>
            <person name="Miyamoto K."/>
            <person name="Kimura Y."/>
            <person name="Oda K."/>
        </authorList>
    </citation>
    <scope>NUCLEOTIDE SEQUENCE [LARGE SCALE GENOMIC DNA]</scope>
    <source>
        <strain evidence="10">NBRC 110686 / TISTR 2288 / 201-F6</strain>
    </source>
</reference>
<evidence type="ECO:0000313" key="9">
    <source>
        <dbReference type="EMBL" id="GAP38393.1"/>
    </source>
</evidence>
<dbReference type="Pfam" id="PF04613">
    <property type="entry name" value="LpxD"/>
    <property type="match status" value="1"/>
</dbReference>
<comment type="caution">
    <text evidence="9">The sequence shown here is derived from an EMBL/GenBank/DDBJ whole genome shotgun (WGS) entry which is preliminary data.</text>
</comment>
<accession>A0A0K8P6W0</accession>
<dbReference type="GO" id="GO:0016020">
    <property type="term" value="C:membrane"/>
    <property type="evidence" value="ECO:0007669"/>
    <property type="project" value="GOC"/>
</dbReference>
<sequence>MSDGHRLGDIVAALAADPRGLALELIGDPERRITRLGPLDGADATTLSFLANPRYRSQLAGTAAGCVIVAPALAEEAARERAVIRCADPYLCFARLTQWWARQQRPAHTPGIHPSAVVDPSAEVHPEAHVGPLVVIEAGATVGAGAWLGPHVHLGAGAGVGEGTRLLSRVTLAERCRIGARGIVHAGVVIGADGFGFAPDQGRWEKIEQLGAVRIGDDVELGANTCIDRGALGDTVIEDGVKFDNLIQIAHNVRVGAHTAMAACAGVAGSSTIGAHCTFGGGAVVLGHLRIADRVNVSAFTVITRSIREPGHYSGVYPFDDNAAWEKNAATLRQLHGLRDRLRALERGAADKNTP</sequence>
<dbReference type="GO" id="GO:0103118">
    <property type="term" value="F:UDP-3-O-[(3R)-3-hydroxyacyl]-glucosamine N-acyltransferase activity"/>
    <property type="evidence" value="ECO:0007669"/>
    <property type="project" value="UniProtKB-EC"/>
</dbReference>
<evidence type="ECO:0000256" key="4">
    <source>
        <dbReference type="ARBA" id="ARBA00022737"/>
    </source>
</evidence>
<dbReference type="InterPro" id="IPR007691">
    <property type="entry name" value="LpxD"/>
</dbReference>
<evidence type="ECO:0000256" key="6">
    <source>
        <dbReference type="ARBA" id="ARBA00023315"/>
    </source>
</evidence>
<evidence type="ECO:0000256" key="7">
    <source>
        <dbReference type="HAMAP-Rule" id="MF_00523"/>
    </source>
</evidence>
<dbReference type="GO" id="GO:0016410">
    <property type="term" value="F:N-acyltransferase activity"/>
    <property type="evidence" value="ECO:0007669"/>
    <property type="project" value="InterPro"/>
</dbReference>
<evidence type="ECO:0000256" key="1">
    <source>
        <dbReference type="ARBA" id="ARBA00022516"/>
    </source>
</evidence>
<dbReference type="PANTHER" id="PTHR43378:SF2">
    <property type="entry name" value="UDP-3-O-ACYLGLUCOSAMINE N-ACYLTRANSFERASE 1, MITOCHONDRIAL-RELATED"/>
    <property type="match status" value="1"/>
</dbReference>
<dbReference type="HAMAP" id="MF_00523">
    <property type="entry name" value="LpxD"/>
    <property type="match status" value="1"/>
</dbReference>
<keyword evidence="2 7" id="KW-0441">Lipid A biosynthesis</keyword>
<organism evidence="9 10">
    <name type="scientific">Piscinibacter sakaiensis</name>
    <name type="common">Ideonella sakaiensis</name>
    <dbReference type="NCBI Taxonomy" id="1547922"/>
    <lineage>
        <taxon>Bacteria</taxon>
        <taxon>Pseudomonadati</taxon>
        <taxon>Pseudomonadota</taxon>
        <taxon>Betaproteobacteria</taxon>
        <taxon>Burkholderiales</taxon>
        <taxon>Sphaerotilaceae</taxon>
        <taxon>Piscinibacter</taxon>
    </lineage>
</organism>
<evidence type="ECO:0000259" key="8">
    <source>
        <dbReference type="Pfam" id="PF04613"/>
    </source>
</evidence>
<dbReference type="EC" id="2.3.1.191" evidence="7"/>
<dbReference type="InterPro" id="IPR018357">
    <property type="entry name" value="Hexapep_transf_CS"/>
</dbReference>
<dbReference type="SUPFAM" id="SSF51161">
    <property type="entry name" value="Trimeric LpxA-like enzymes"/>
    <property type="match status" value="1"/>
</dbReference>
<dbReference type="Gene3D" id="2.160.10.10">
    <property type="entry name" value="Hexapeptide repeat proteins"/>
    <property type="match status" value="1"/>
</dbReference>
<dbReference type="Gene3D" id="3.40.1390.10">
    <property type="entry name" value="MurE/MurF, N-terminal domain"/>
    <property type="match status" value="1"/>
</dbReference>
<keyword evidence="6 7" id="KW-0012">Acyltransferase</keyword>
<gene>
    <name evidence="7" type="primary">lpxD</name>
    <name evidence="9" type="ORF">ISF6_4851</name>
</gene>
<keyword evidence="5 7" id="KW-0443">Lipid metabolism</keyword>
<comment type="pathway">
    <text evidence="7">Bacterial outer membrane biogenesis; LPS lipid A biosynthesis.</text>
</comment>
<dbReference type="AlphaFoldDB" id="A0A0K8P6W0"/>
<comment type="function">
    <text evidence="7">Catalyzes the N-acylation of UDP-3-O-acylglucosamine using 3-hydroxyacyl-ACP as the acyl donor. Is involved in the biosynthesis of lipid A, a phosphorylated glycolipid that anchors the lipopolysaccharide to the outer membrane of the cell.</text>
</comment>
<dbReference type="NCBIfam" id="TIGR01853">
    <property type="entry name" value="lipid_A_lpxD"/>
    <property type="match status" value="1"/>
</dbReference>
<comment type="similarity">
    <text evidence="7">Belongs to the transferase hexapeptide repeat family. LpxD subfamily.</text>
</comment>
<evidence type="ECO:0000313" key="10">
    <source>
        <dbReference type="Proteomes" id="UP000037660"/>
    </source>
</evidence>
<evidence type="ECO:0000256" key="2">
    <source>
        <dbReference type="ARBA" id="ARBA00022556"/>
    </source>
</evidence>
<dbReference type="STRING" id="1547922.ISF6_4851"/>
<dbReference type="PANTHER" id="PTHR43378">
    <property type="entry name" value="UDP-3-O-ACYLGLUCOSAMINE N-ACYLTRANSFERASE"/>
    <property type="match status" value="1"/>
</dbReference>
<keyword evidence="3 7" id="KW-0808">Transferase</keyword>
<dbReference type="InterPro" id="IPR020573">
    <property type="entry name" value="UDP_GlcNAc_AcTrfase_non-rep"/>
</dbReference>
<keyword evidence="4 7" id="KW-0677">Repeat</keyword>
<keyword evidence="1 7" id="KW-0444">Lipid biosynthesis</keyword>
<evidence type="ECO:0000256" key="5">
    <source>
        <dbReference type="ARBA" id="ARBA00023098"/>
    </source>
</evidence>
<feature type="active site" description="Proton acceptor" evidence="7">
    <location>
        <position position="251"/>
    </location>
</feature>
<keyword evidence="10" id="KW-1185">Reference proteome</keyword>
<feature type="domain" description="UDP-3-O-[3-hydroxymyristoyl] glucosamine N-acyltransferase non-repeat region" evidence="8">
    <location>
        <begin position="31"/>
        <end position="99"/>
    </location>
</feature>
<dbReference type="EMBL" id="BBYR01000076">
    <property type="protein sequence ID" value="GAP38393.1"/>
    <property type="molecule type" value="Genomic_DNA"/>
</dbReference>
<dbReference type="Proteomes" id="UP000037660">
    <property type="component" value="Unassembled WGS sequence"/>
</dbReference>
<evidence type="ECO:0000256" key="3">
    <source>
        <dbReference type="ARBA" id="ARBA00022679"/>
    </source>
</evidence>
<dbReference type="NCBIfam" id="NF002060">
    <property type="entry name" value="PRK00892.1"/>
    <property type="match status" value="1"/>
</dbReference>
<name>A0A0K8P6W0_PISS1</name>
<protein>
    <recommendedName>
        <fullName evidence="7">UDP-3-O-acylglucosamine N-acyltransferase</fullName>
        <ecNumber evidence="7">2.3.1.191</ecNumber>
    </recommendedName>
</protein>
<dbReference type="PROSITE" id="PS00101">
    <property type="entry name" value="HEXAPEP_TRANSFERASES"/>
    <property type="match status" value="1"/>
</dbReference>
<reference evidence="10" key="1">
    <citation type="submission" date="2015-07" db="EMBL/GenBank/DDBJ databases">
        <title>Discovery of a poly(ethylene terephthalate assimilation.</title>
        <authorList>
            <person name="Yoshida S."/>
            <person name="Hiraga K."/>
            <person name="Takehana T."/>
            <person name="Taniguchi I."/>
            <person name="Yamaji H."/>
            <person name="Maeda Y."/>
            <person name="Toyohara K."/>
            <person name="Miyamoto K."/>
            <person name="Kimura Y."/>
            <person name="Oda K."/>
        </authorList>
    </citation>
    <scope>NUCLEOTIDE SEQUENCE [LARGE SCALE GENOMIC DNA]</scope>
    <source>
        <strain evidence="10">NBRC 110686 / TISTR 2288 / 201-F6</strain>
    </source>
</reference>
<dbReference type="CDD" id="cd03352">
    <property type="entry name" value="LbH_LpxD"/>
    <property type="match status" value="1"/>
</dbReference>
<comment type="catalytic activity">
    <reaction evidence="7">
        <text>a UDP-3-O-[(3R)-3-hydroxyacyl]-alpha-D-glucosamine + a (3R)-hydroxyacyl-[ACP] = a UDP-2-N,3-O-bis[(3R)-3-hydroxyacyl]-alpha-D-glucosamine + holo-[ACP] + H(+)</text>
        <dbReference type="Rhea" id="RHEA:53836"/>
        <dbReference type="Rhea" id="RHEA-COMP:9685"/>
        <dbReference type="Rhea" id="RHEA-COMP:9945"/>
        <dbReference type="ChEBI" id="CHEBI:15378"/>
        <dbReference type="ChEBI" id="CHEBI:64479"/>
        <dbReference type="ChEBI" id="CHEBI:78827"/>
        <dbReference type="ChEBI" id="CHEBI:137740"/>
        <dbReference type="ChEBI" id="CHEBI:137748"/>
        <dbReference type="EC" id="2.3.1.191"/>
    </reaction>
</comment>
<proteinExistence type="inferred from homology"/>
<dbReference type="UniPathway" id="UPA00973"/>
<dbReference type="OrthoDB" id="9784739at2"/>